<keyword evidence="12" id="KW-0808">Transferase</keyword>
<dbReference type="Proteomes" id="UP000007148">
    <property type="component" value="Unassembled WGS sequence"/>
</dbReference>
<keyword evidence="5 10" id="KW-0175">Coiled coil</keyword>
<evidence type="ECO:0000256" key="10">
    <source>
        <dbReference type="SAM" id="Coils"/>
    </source>
</evidence>
<dbReference type="GO" id="GO:0005730">
    <property type="term" value="C:nucleolus"/>
    <property type="evidence" value="ECO:0007669"/>
    <property type="project" value="UniProtKB-SubCell"/>
</dbReference>
<feature type="coiled-coil region" evidence="10">
    <location>
        <begin position="236"/>
        <end position="263"/>
    </location>
</feature>
<feature type="compositionally biased region" description="Low complexity" evidence="11">
    <location>
        <begin position="24"/>
        <end position="37"/>
    </location>
</feature>
<dbReference type="GO" id="GO:0000462">
    <property type="term" value="P:maturation of SSU-rRNA from tricistronic rRNA transcript (SSU-rRNA, 5.8S rRNA, LSU-rRNA)"/>
    <property type="evidence" value="ECO:0007669"/>
    <property type="project" value="TreeGrafter"/>
</dbReference>
<keyword evidence="12" id="KW-0418">Kinase</keyword>
<gene>
    <name evidence="12" type="ORF">PIIN_00779</name>
</gene>
<dbReference type="AlphaFoldDB" id="G4T6K2"/>
<evidence type="ECO:0000256" key="5">
    <source>
        <dbReference type="ARBA" id="ARBA00023054"/>
    </source>
</evidence>
<evidence type="ECO:0000256" key="7">
    <source>
        <dbReference type="ARBA" id="ARBA00023274"/>
    </source>
</evidence>
<evidence type="ECO:0000313" key="12">
    <source>
        <dbReference type="EMBL" id="CCA66941.1"/>
    </source>
</evidence>
<dbReference type="PANTHER" id="PTHR21738:SF0">
    <property type="entry name" value="RIBOSOMAL RNA PROCESSING PROTEIN 36 HOMOLOG"/>
    <property type="match status" value="1"/>
</dbReference>
<feature type="compositionally biased region" description="Basic residues" evidence="11">
    <location>
        <begin position="319"/>
        <end position="331"/>
    </location>
</feature>
<keyword evidence="13" id="KW-1185">Reference proteome</keyword>
<feature type="compositionally biased region" description="Basic and acidic residues" evidence="11">
    <location>
        <begin position="360"/>
        <end position="375"/>
    </location>
</feature>
<evidence type="ECO:0000256" key="8">
    <source>
        <dbReference type="ARBA" id="ARBA00025053"/>
    </source>
</evidence>
<proteinExistence type="inferred from homology"/>
<feature type="compositionally biased region" description="Basic and acidic residues" evidence="11">
    <location>
        <begin position="302"/>
        <end position="318"/>
    </location>
</feature>
<evidence type="ECO:0000313" key="13">
    <source>
        <dbReference type="Proteomes" id="UP000007148"/>
    </source>
</evidence>
<evidence type="ECO:0000256" key="2">
    <source>
        <dbReference type="ARBA" id="ARBA00009418"/>
    </source>
</evidence>
<comment type="subunit">
    <text evidence="9">Associates with 90S and pre-40S pre-ribosomal particles.</text>
</comment>
<dbReference type="InParanoid" id="G4T6K2"/>
<feature type="compositionally biased region" description="Acidic residues" evidence="11">
    <location>
        <begin position="127"/>
        <end position="136"/>
    </location>
</feature>
<comment type="caution">
    <text evidence="12">The sequence shown here is derived from an EMBL/GenBank/DDBJ whole genome shotgun (WGS) entry which is preliminary data.</text>
</comment>
<feature type="compositionally biased region" description="Acidic residues" evidence="11">
    <location>
        <begin position="57"/>
        <end position="67"/>
    </location>
</feature>
<evidence type="ECO:0000256" key="4">
    <source>
        <dbReference type="ARBA" id="ARBA00022552"/>
    </source>
</evidence>
<keyword evidence="7 9" id="KW-0687">Ribonucleoprotein</keyword>
<evidence type="ECO:0000256" key="11">
    <source>
        <dbReference type="SAM" id="MobiDB-lite"/>
    </source>
</evidence>
<comment type="subcellular location">
    <subcellularLocation>
        <location evidence="1 9">Nucleus</location>
        <location evidence="1 9">Nucleolus</location>
    </subcellularLocation>
</comment>
<feature type="region of interest" description="Disordered" evidence="11">
    <location>
        <begin position="302"/>
        <end position="375"/>
    </location>
</feature>
<feature type="region of interest" description="Disordered" evidence="11">
    <location>
        <begin position="108"/>
        <end position="172"/>
    </location>
</feature>
<organism evidence="12 13">
    <name type="scientific">Serendipita indica (strain DSM 11827)</name>
    <name type="common">Root endophyte fungus</name>
    <name type="synonym">Piriformospora indica</name>
    <dbReference type="NCBI Taxonomy" id="1109443"/>
    <lineage>
        <taxon>Eukaryota</taxon>
        <taxon>Fungi</taxon>
        <taxon>Dikarya</taxon>
        <taxon>Basidiomycota</taxon>
        <taxon>Agaricomycotina</taxon>
        <taxon>Agaricomycetes</taxon>
        <taxon>Sebacinales</taxon>
        <taxon>Serendipitaceae</taxon>
        <taxon>Serendipita</taxon>
    </lineage>
</organism>
<dbReference type="GO" id="GO:0016301">
    <property type="term" value="F:kinase activity"/>
    <property type="evidence" value="ECO:0007669"/>
    <property type="project" value="UniProtKB-KW"/>
</dbReference>
<evidence type="ECO:0000256" key="1">
    <source>
        <dbReference type="ARBA" id="ARBA00004604"/>
    </source>
</evidence>
<keyword evidence="3 9" id="KW-0690">Ribosome biogenesis</keyword>
<dbReference type="HOGENOM" id="CLU_048802_1_0_1"/>
<keyword evidence="4 9" id="KW-0698">rRNA processing</keyword>
<evidence type="ECO:0000256" key="6">
    <source>
        <dbReference type="ARBA" id="ARBA00023242"/>
    </source>
</evidence>
<dbReference type="PANTHER" id="PTHR21738">
    <property type="entry name" value="RIBOSOMAL RNA PROCESSING PROTEIN 36 HOMOLOG"/>
    <property type="match status" value="1"/>
</dbReference>
<feature type="compositionally biased region" description="Low complexity" evidence="11">
    <location>
        <begin position="335"/>
        <end position="348"/>
    </location>
</feature>
<dbReference type="OMA" id="HMKSKQR"/>
<dbReference type="STRING" id="1109443.G4T6K2"/>
<dbReference type="Pfam" id="PF06102">
    <property type="entry name" value="RRP36"/>
    <property type="match status" value="1"/>
</dbReference>
<dbReference type="GO" id="GO:0030686">
    <property type="term" value="C:90S preribosome"/>
    <property type="evidence" value="ECO:0007669"/>
    <property type="project" value="TreeGrafter"/>
</dbReference>
<dbReference type="EMBL" id="CAFZ01000007">
    <property type="protein sequence ID" value="CCA66941.1"/>
    <property type="molecule type" value="Genomic_DNA"/>
</dbReference>
<comment type="similarity">
    <text evidence="2 9">Belongs to the RRP36 family.</text>
</comment>
<reference evidence="12 13" key="1">
    <citation type="journal article" date="2011" name="PLoS Pathog.">
        <title>Endophytic Life Strategies Decoded by Genome and Transcriptome Analyses of the Mutualistic Root Symbiont Piriformospora indica.</title>
        <authorList>
            <person name="Zuccaro A."/>
            <person name="Lahrmann U."/>
            <person name="Guldener U."/>
            <person name="Langen G."/>
            <person name="Pfiffi S."/>
            <person name="Biedenkopf D."/>
            <person name="Wong P."/>
            <person name="Samans B."/>
            <person name="Grimm C."/>
            <person name="Basiewicz M."/>
            <person name="Murat C."/>
            <person name="Martin F."/>
            <person name="Kogel K.H."/>
        </authorList>
    </citation>
    <scope>NUCLEOTIDE SEQUENCE [LARGE SCALE GENOMIC DNA]</scope>
    <source>
        <strain evidence="12 13">DSM 11827</strain>
    </source>
</reference>
<dbReference type="InterPro" id="IPR009292">
    <property type="entry name" value="RRP36"/>
</dbReference>
<accession>G4T6K2</accession>
<evidence type="ECO:0000256" key="3">
    <source>
        <dbReference type="ARBA" id="ARBA00022517"/>
    </source>
</evidence>
<dbReference type="eggNOG" id="KOG3190">
    <property type="taxonomic scope" value="Eukaryota"/>
</dbReference>
<evidence type="ECO:0000256" key="9">
    <source>
        <dbReference type="RuleBase" id="RU368027"/>
    </source>
</evidence>
<dbReference type="OrthoDB" id="448446at2759"/>
<protein>
    <recommendedName>
        <fullName evidence="9">rRNA biogenesis protein RRP36</fullName>
    </recommendedName>
</protein>
<feature type="region of interest" description="Disordered" evidence="11">
    <location>
        <begin position="1"/>
        <end position="75"/>
    </location>
</feature>
<name>G4T6K2_SERID</name>
<sequence>MPAIAAERKRKRVQEQETQTFELSKGSSDEQISSESESGGEEAESEGGDAPRVSQWVDEDDEIDYEAIEPSRPVSAVLTVATNAQKLTSAQRNLASLSFGALLKANKALAKEEENESGSDESASSDSSDDEDEEPVAETSKAGETLRKPKEKRANKHAPMEMSSKRPVSRKRMVVEVTPIKYRDPRFGDAAGEFSADHFRKDYTFLADVRSQELETLKQNLSRAKKLLASSPAHLREERGREVEKLERAVRRTESTIERSKREAFERDVLLKAKREERERRLQGKKAWYMKKADQKKMTLEAKFESMSGKEAKKAMEKRQKKMAQKDKRSRPFFGAVSSQRVSASAGVVGAGGTKHRSRIGGESRPKKRRRIDEE</sequence>
<keyword evidence="6 9" id="KW-0539">Nucleus</keyword>
<feature type="compositionally biased region" description="Acidic residues" evidence="11">
    <location>
        <begin position="38"/>
        <end position="47"/>
    </location>
</feature>
<comment type="function">
    <text evidence="8 9">Component of the 90S pre-ribosome involved in the maturation of rRNAs. Required for early cleavages of the pre-RNAs in the 40S ribosomal subunit maturation pathway.</text>
</comment>